<organism evidence="5 6">
    <name type="scientific">Nonomuraea recticatena</name>
    <dbReference type="NCBI Taxonomy" id="46178"/>
    <lineage>
        <taxon>Bacteria</taxon>
        <taxon>Bacillati</taxon>
        <taxon>Actinomycetota</taxon>
        <taxon>Actinomycetes</taxon>
        <taxon>Streptosporangiales</taxon>
        <taxon>Streptosporangiaceae</taxon>
        <taxon>Nonomuraea</taxon>
    </lineage>
</organism>
<feature type="domain" description="HTH luxR-type" evidence="4">
    <location>
        <begin position="156"/>
        <end position="221"/>
    </location>
</feature>
<dbReference type="InterPro" id="IPR000792">
    <property type="entry name" value="Tscrpt_reg_LuxR_C"/>
</dbReference>
<dbReference type="PRINTS" id="PR00038">
    <property type="entry name" value="HTHLUXR"/>
</dbReference>
<dbReference type="Pfam" id="PF00196">
    <property type="entry name" value="GerE"/>
    <property type="match status" value="1"/>
</dbReference>
<accession>A0ABN3TBV3</accession>
<keyword evidence="3" id="KW-0804">Transcription</keyword>
<dbReference type="CDD" id="cd06170">
    <property type="entry name" value="LuxR_C_like"/>
    <property type="match status" value="1"/>
</dbReference>
<dbReference type="InterPro" id="IPR016032">
    <property type="entry name" value="Sig_transdc_resp-reg_C-effctor"/>
</dbReference>
<evidence type="ECO:0000256" key="3">
    <source>
        <dbReference type="ARBA" id="ARBA00023163"/>
    </source>
</evidence>
<comment type="caution">
    <text evidence="5">The sequence shown here is derived from an EMBL/GenBank/DDBJ whole genome shotgun (WGS) entry which is preliminary data.</text>
</comment>
<evidence type="ECO:0000313" key="6">
    <source>
        <dbReference type="Proteomes" id="UP001501666"/>
    </source>
</evidence>
<dbReference type="PANTHER" id="PTHR43214">
    <property type="entry name" value="TWO-COMPONENT RESPONSE REGULATOR"/>
    <property type="match status" value="1"/>
</dbReference>
<dbReference type="InterPro" id="IPR036388">
    <property type="entry name" value="WH-like_DNA-bd_sf"/>
</dbReference>
<dbReference type="PANTHER" id="PTHR43214:SF24">
    <property type="entry name" value="TRANSCRIPTIONAL REGULATORY PROTEIN NARL-RELATED"/>
    <property type="match status" value="1"/>
</dbReference>
<name>A0ABN3TBV3_9ACTN</name>
<evidence type="ECO:0000256" key="1">
    <source>
        <dbReference type="ARBA" id="ARBA00023015"/>
    </source>
</evidence>
<dbReference type="InterPro" id="IPR039420">
    <property type="entry name" value="WalR-like"/>
</dbReference>
<dbReference type="Gene3D" id="1.10.10.10">
    <property type="entry name" value="Winged helix-like DNA-binding domain superfamily/Winged helix DNA-binding domain"/>
    <property type="match status" value="1"/>
</dbReference>
<dbReference type="PROSITE" id="PS50043">
    <property type="entry name" value="HTH_LUXR_2"/>
    <property type="match status" value="1"/>
</dbReference>
<dbReference type="EMBL" id="BAAATE010000052">
    <property type="protein sequence ID" value="GAA2698614.1"/>
    <property type="molecule type" value="Genomic_DNA"/>
</dbReference>
<dbReference type="SMART" id="SM00421">
    <property type="entry name" value="HTH_LUXR"/>
    <property type="match status" value="1"/>
</dbReference>
<protein>
    <recommendedName>
        <fullName evidence="4">HTH luxR-type domain-containing protein</fullName>
    </recommendedName>
</protein>
<gene>
    <name evidence="5" type="ORF">GCM10010412_094430</name>
</gene>
<evidence type="ECO:0000259" key="4">
    <source>
        <dbReference type="PROSITE" id="PS50043"/>
    </source>
</evidence>
<reference evidence="5 6" key="1">
    <citation type="journal article" date="2019" name="Int. J. Syst. Evol. Microbiol.">
        <title>The Global Catalogue of Microorganisms (GCM) 10K type strain sequencing project: providing services to taxonomists for standard genome sequencing and annotation.</title>
        <authorList>
            <consortium name="The Broad Institute Genomics Platform"/>
            <consortium name="The Broad Institute Genome Sequencing Center for Infectious Disease"/>
            <person name="Wu L."/>
            <person name="Ma J."/>
        </authorList>
    </citation>
    <scope>NUCLEOTIDE SEQUENCE [LARGE SCALE GENOMIC DNA]</scope>
    <source>
        <strain evidence="5 6">JCM 6835</strain>
    </source>
</reference>
<evidence type="ECO:0000313" key="5">
    <source>
        <dbReference type="EMBL" id="GAA2698614.1"/>
    </source>
</evidence>
<evidence type="ECO:0000256" key="2">
    <source>
        <dbReference type="ARBA" id="ARBA00023125"/>
    </source>
</evidence>
<dbReference type="Proteomes" id="UP001501666">
    <property type="component" value="Unassembled WGS sequence"/>
</dbReference>
<proteinExistence type="predicted"/>
<sequence>MTARGTPRVTMGAVLAPGRVEGPQVRRVPSRLVAARGRELLSGARREHLGMYAAMSVDEEAVRRALPAARERHLRGVLLRTLAPVGAATPRVDAADLAVIDGDHRRAATLPTSLNIVDRRVALLPADPADPDGDHLEVWAPALVAGLLAMFERHWTVAAPPELSARERAVVELLAEGCTDAVVARRLGVSERTVTATVRVLLDRYGARSRFQLALALAGRTW</sequence>
<keyword evidence="2" id="KW-0238">DNA-binding</keyword>
<dbReference type="SUPFAM" id="SSF46894">
    <property type="entry name" value="C-terminal effector domain of the bipartite response regulators"/>
    <property type="match status" value="1"/>
</dbReference>
<keyword evidence="1" id="KW-0805">Transcription regulation</keyword>
<keyword evidence="6" id="KW-1185">Reference proteome</keyword>